<dbReference type="AlphaFoldDB" id="A0A819U1I0"/>
<dbReference type="Gene3D" id="1.10.238.10">
    <property type="entry name" value="EF-hand"/>
    <property type="match status" value="2"/>
</dbReference>
<dbReference type="OrthoDB" id="7313495at2759"/>
<reference evidence="5" key="1">
    <citation type="submission" date="2021-02" db="EMBL/GenBank/DDBJ databases">
        <authorList>
            <person name="Nowell W R."/>
        </authorList>
    </citation>
    <scope>NUCLEOTIDE SEQUENCE</scope>
</reference>
<protein>
    <recommendedName>
        <fullName evidence="3">EF-hand domain-containing protein</fullName>
    </recommendedName>
</protein>
<proteinExistence type="predicted"/>
<evidence type="ECO:0000313" key="4">
    <source>
        <dbReference type="EMBL" id="CAF1265425.1"/>
    </source>
</evidence>
<dbReference type="EMBL" id="CAJOAX010010952">
    <property type="protein sequence ID" value="CAF4084266.1"/>
    <property type="molecule type" value="Genomic_DNA"/>
</dbReference>
<dbReference type="GO" id="GO:0005509">
    <property type="term" value="F:calcium ion binding"/>
    <property type="evidence" value="ECO:0007669"/>
    <property type="project" value="InterPro"/>
</dbReference>
<gene>
    <name evidence="5" type="ORF">OTI717_LOCUS33356</name>
    <name evidence="4" type="ORF">RFH988_LOCUS27905</name>
</gene>
<dbReference type="EMBL" id="CAJNOO010002411">
    <property type="protein sequence ID" value="CAF1265425.1"/>
    <property type="molecule type" value="Genomic_DNA"/>
</dbReference>
<evidence type="ECO:0000313" key="5">
    <source>
        <dbReference type="EMBL" id="CAF4084266.1"/>
    </source>
</evidence>
<evidence type="ECO:0000256" key="2">
    <source>
        <dbReference type="SAM" id="MobiDB-lite"/>
    </source>
</evidence>
<evidence type="ECO:0000259" key="3">
    <source>
        <dbReference type="PROSITE" id="PS50222"/>
    </source>
</evidence>
<dbReference type="GO" id="GO:0016460">
    <property type="term" value="C:myosin II complex"/>
    <property type="evidence" value="ECO:0007669"/>
    <property type="project" value="TreeGrafter"/>
</dbReference>
<dbReference type="SUPFAM" id="SSF47473">
    <property type="entry name" value="EF-hand"/>
    <property type="match status" value="1"/>
</dbReference>
<feature type="compositionally biased region" description="Basic and acidic residues" evidence="2">
    <location>
        <begin position="11"/>
        <end position="24"/>
    </location>
</feature>
<evidence type="ECO:0000313" key="6">
    <source>
        <dbReference type="Proteomes" id="UP000663823"/>
    </source>
</evidence>
<feature type="domain" description="EF-hand" evidence="3">
    <location>
        <begin position="109"/>
        <end position="144"/>
    </location>
</feature>
<name>A0A819U1I0_9BILA</name>
<dbReference type="InterPro" id="IPR011992">
    <property type="entry name" value="EF-hand-dom_pair"/>
</dbReference>
<dbReference type="Proteomes" id="UP000663882">
    <property type="component" value="Unassembled WGS sequence"/>
</dbReference>
<dbReference type="InterPro" id="IPR050230">
    <property type="entry name" value="CALM/Myosin/TropC-like"/>
</dbReference>
<feature type="region of interest" description="Disordered" evidence="2">
    <location>
        <begin position="1"/>
        <end position="33"/>
    </location>
</feature>
<keyword evidence="1" id="KW-0677">Repeat</keyword>
<evidence type="ECO:0000256" key="1">
    <source>
        <dbReference type="ARBA" id="ARBA00022737"/>
    </source>
</evidence>
<dbReference type="InterPro" id="IPR002048">
    <property type="entry name" value="EF_hand_dom"/>
</dbReference>
<dbReference type="PROSITE" id="PS50222">
    <property type="entry name" value="EF_HAND_2"/>
    <property type="match status" value="1"/>
</dbReference>
<comment type="caution">
    <text evidence="5">The sequence shown here is derived from an EMBL/GenBank/DDBJ whole genome shotgun (WGS) entry which is preliminary data.</text>
</comment>
<dbReference type="PANTHER" id="PTHR23048">
    <property type="entry name" value="MYOSIN LIGHT CHAIN 1, 3"/>
    <property type="match status" value="1"/>
</dbReference>
<organism evidence="5 6">
    <name type="scientific">Rotaria sordida</name>
    <dbReference type="NCBI Taxonomy" id="392033"/>
    <lineage>
        <taxon>Eukaryota</taxon>
        <taxon>Metazoa</taxon>
        <taxon>Spiralia</taxon>
        <taxon>Gnathifera</taxon>
        <taxon>Rotifera</taxon>
        <taxon>Eurotatoria</taxon>
        <taxon>Bdelloidea</taxon>
        <taxon>Philodinida</taxon>
        <taxon>Philodinidae</taxon>
        <taxon>Rotaria</taxon>
    </lineage>
</organism>
<dbReference type="Proteomes" id="UP000663823">
    <property type="component" value="Unassembled WGS sequence"/>
</dbReference>
<dbReference type="PANTHER" id="PTHR23048:SF0">
    <property type="entry name" value="CALMODULIN LIKE 3"/>
    <property type="match status" value="1"/>
</dbReference>
<accession>A0A819U1I0</accession>
<sequence length="179" mass="21124">MQCHLHNQRTNGKEADEESPRLDDDFPNDGMNEDSQLMMNELFSKFKDNPELDTIHVNRLLEVLQVFGRNPSQIDCNRRIRELEEDEKFELTFEDFIEILDEPWTTINNDRNTLHKALARFDHTKEGFIDIEKFRETMRTFGEPLADDEIDDLIQLGLNDEEKKIDIELLLDQLLGDNT</sequence>